<name>A0ABT8L3K7_9BACT</name>
<protein>
    <submittedName>
        <fullName evidence="3">AGE family epimerase/isomerase</fullName>
    </submittedName>
</protein>
<comment type="caution">
    <text evidence="3">The sequence shown here is derived from an EMBL/GenBank/DDBJ whole genome shotgun (WGS) entry which is preliminary data.</text>
</comment>
<reference evidence="3" key="1">
    <citation type="submission" date="2023-06" db="EMBL/GenBank/DDBJ databases">
        <title>Genomic of Agaribacillus aureum.</title>
        <authorList>
            <person name="Wang G."/>
        </authorList>
    </citation>
    <scope>NUCLEOTIDE SEQUENCE</scope>
    <source>
        <strain evidence="3">BMA12</strain>
    </source>
</reference>
<evidence type="ECO:0000313" key="3">
    <source>
        <dbReference type="EMBL" id="MDN5211041.1"/>
    </source>
</evidence>
<dbReference type="PANTHER" id="PTHR15108">
    <property type="entry name" value="N-ACYLGLUCOSAMINE-2-EPIMERASE"/>
    <property type="match status" value="1"/>
</dbReference>
<dbReference type="SUPFAM" id="SSF48208">
    <property type="entry name" value="Six-hairpin glycosidases"/>
    <property type="match status" value="1"/>
</dbReference>
<gene>
    <name evidence="3" type="ORF">QQ020_03240</name>
</gene>
<evidence type="ECO:0000256" key="1">
    <source>
        <dbReference type="ARBA" id="ARBA00008558"/>
    </source>
</evidence>
<proteinExistence type="inferred from homology"/>
<organism evidence="3 4">
    <name type="scientific">Agaribacillus aureus</name>
    <dbReference type="NCBI Taxonomy" id="3051825"/>
    <lineage>
        <taxon>Bacteria</taxon>
        <taxon>Pseudomonadati</taxon>
        <taxon>Bacteroidota</taxon>
        <taxon>Cytophagia</taxon>
        <taxon>Cytophagales</taxon>
        <taxon>Splendidivirgaceae</taxon>
        <taxon>Agaribacillus</taxon>
    </lineage>
</organism>
<dbReference type="InterPro" id="IPR012341">
    <property type="entry name" value="6hp_glycosidase-like_sf"/>
</dbReference>
<evidence type="ECO:0000256" key="2">
    <source>
        <dbReference type="ARBA" id="ARBA00023235"/>
    </source>
</evidence>
<dbReference type="Gene3D" id="1.50.10.10">
    <property type="match status" value="1"/>
</dbReference>
<accession>A0ABT8L3K7</accession>
<evidence type="ECO:0000313" key="4">
    <source>
        <dbReference type="Proteomes" id="UP001172083"/>
    </source>
</evidence>
<dbReference type="EMBL" id="JAUJEB010000001">
    <property type="protein sequence ID" value="MDN5211041.1"/>
    <property type="molecule type" value="Genomic_DNA"/>
</dbReference>
<keyword evidence="2" id="KW-0413">Isomerase</keyword>
<sequence length="455" mass="52505">MNIGTINSIKVIFTITVLTFTSCSKEKKEMLSDPKKVLLEELEHSFNKELIDIWYPRVLDTTHGGFLSDFDHRWEPKGNHDKMIVTQARHVWTCAKVAAFSAEKAVLKSHASHGFKFLKESMWDPEHGGFYNLLDRQGNVKPDGQGNIIKNAYGNAFAIYGLAAYYGLSGEQEALELAKQTFHWLEEHSYDSLHGGYFQFMQRDGTPLVSGYGNAPPKDQNSTIHLLEAFTELYHAWPDDTLRERLSGLLVLIRDTITTDKGYMNLFFNRDWTPVSYRDSTAEIRAANYQFDHVSFGHDVETAFLLLEASEALEIENNAETLQKAKAMVDHALQNGWDTASGGLYDQGYYFKEEEKITIIKDTKVWWSQAETLNTLLMMADLFPDDEARYFEKFKILWDYTKTYLIDHEHGGWYWGGLDKEPEWKTGPKAQIWKVNYHTARSMMHCIERLKINDQ</sequence>
<dbReference type="Proteomes" id="UP001172083">
    <property type="component" value="Unassembled WGS sequence"/>
</dbReference>
<comment type="similarity">
    <text evidence="1">Belongs to the N-acylglucosamine 2-epimerase family.</text>
</comment>
<dbReference type="InterPro" id="IPR010819">
    <property type="entry name" value="AGE/CE"/>
</dbReference>
<dbReference type="Pfam" id="PF07221">
    <property type="entry name" value="GlcNAc_2-epim"/>
    <property type="match status" value="1"/>
</dbReference>
<dbReference type="InterPro" id="IPR008928">
    <property type="entry name" value="6-hairpin_glycosidase_sf"/>
</dbReference>
<dbReference type="RefSeq" id="WP_346756377.1">
    <property type="nucleotide sequence ID" value="NZ_JAUJEB010000001.1"/>
</dbReference>
<keyword evidence="4" id="KW-1185">Reference proteome</keyword>